<feature type="transmembrane region" description="Helical" evidence="6">
    <location>
        <begin position="120"/>
        <end position="140"/>
    </location>
</feature>
<comment type="subcellular location">
    <subcellularLocation>
        <location evidence="1">Cell membrane</location>
        <topology evidence="1">Multi-pass membrane protein</topology>
    </subcellularLocation>
</comment>
<dbReference type="InterPro" id="IPR024923">
    <property type="entry name" value="PG_synth_SpoVB"/>
</dbReference>
<feature type="transmembrane region" description="Helical" evidence="6">
    <location>
        <begin position="412"/>
        <end position="434"/>
    </location>
</feature>
<evidence type="ECO:0000256" key="1">
    <source>
        <dbReference type="ARBA" id="ARBA00004651"/>
    </source>
</evidence>
<evidence type="ECO:0000313" key="8">
    <source>
        <dbReference type="Proteomes" id="UP000184536"/>
    </source>
</evidence>
<evidence type="ECO:0000256" key="6">
    <source>
        <dbReference type="SAM" id="Phobius"/>
    </source>
</evidence>
<dbReference type="RefSeq" id="WP_110941377.1">
    <property type="nucleotide sequence ID" value="NZ_FQZV01000028.1"/>
</dbReference>
<dbReference type="AlphaFoldDB" id="A0A1M6JXK2"/>
<dbReference type="Proteomes" id="UP000184536">
    <property type="component" value="Unassembled WGS sequence"/>
</dbReference>
<dbReference type="PANTHER" id="PTHR30250">
    <property type="entry name" value="PST FAMILY PREDICTED COLANIC ACID TRANSPORTER"/>
    <property type="match status" value="1"/>
</dbReference>
<evidence type="ECO:0000256" key="5">
    <source>
        <dbReference type="ARBA" id="ARBA00023136"/>
    </source>
</evidence>
<dbReference type="PIRSF" id="PIRSF038958">
    <property type="entry name" value="PG_synth_SpoVB"/>
    <property type="match status" value="1"/>
</dbReference>
<dbReference type="GO" id="GO:0005886">
    <property type="term" value="C:plasma membrane"/>
    <property type="evidence" value="ECO:0007669"/>
    <property type="project" value="UniProtKB-SubCell"/>
</dbReference>
<keyword evidence="4 6" id="KW-1133">Transmembrane helix</keyword>
<dbReference type="CDD" id="cd13124">
    <property type="entry name" value="MATE_SpoVB_like"/>
    <property type="match status" value="1"/>
</dbReference>
<dbReference type="InterPro" id="IPR002797">
    <property type="entry name" value="Polysacc_synth"/>
</dbReference>
<keyword evidence="3 6" id="KW-0812">Transmembrane</keyword>
<keyword evidence="2" id="KW-1003">Cell membrane</keyword>
<feature type="transmembrane region" description="Helical" evidence="6">
    <location>
        <begin position="454"/>
        <end position="471"/>
    </location>
</feature>
<feature type="transmembrane region" description="Helical" evidence="6">
    <location>
        <begin position="278"/>
        <end position="301"/>
    </location>
</feature>
<feature type="transmembrane region" description="Helical" evidence="6">
    <location>
        <begin position="361"/>
        <end position="379"/>
    </location>
</feature>
<evidence type="ECO:0000313" key="7">
    <source>
        <dbReference type="EMBL" id="SHJ51371.1"/>
    </source>
</evidence>
<accession>A0A1M6JXK2</accession>
<feature type="transmembrane region" description="Helical" evidence="6">
    <location>
        <begin position="322"/>
        <end position="341"/>
    </location>
</feature>
<feature type="transmembrane region" description="Helical" evidence="6">
    <location>
        <begin position="161"/>
        <end position="179"/>
    </location>
</feature>
<dbReference type="PANTHER" id="PTHR30250:SF21">
    <property type="entry name" value="LIPID II FLIPPASE MURJ"/>
    <property type="match status" value="1"/>
</dbReference>
<keyword evidence="5 6" id="KW-0472">Membrane</keyword>
<reference evidence="8" key="1">
    <citation type="submission" date="2016-11" db="EMBL/GenBank/DDBJ databases">
        <authorList>
            <person name="Varghese N."/>
            <person name="Submissions S."/>
        </authorList>
    </citation>
    <scope>NUCLEOTIDE SEQUENCE [LARGE SCALE GENOMIC DNA]</scope>
    <source>
        <strain evidence="8">DSM 17957</strain>
    </source>
</reference>
<dbReference type="Pfam" id="PF01943">
    <property type="entry name" value="Polysacc_synt"/>
    <property type="match status" value="1"/>
</dbReference>
<protein>
    <submittedName>
        <fullName evidence="7">Stage V sporulation protein B</fullName>
    </submittedName>
</protein>
<name>A0A1M6JXK2_9FIRM</name>
<feature type="transmembrane region" description="Helical" evidence="6">
    <location>
        <begin position="42"/>
        <end position="64"/>
    </location>
</feature>
<dbReference type="OrthoDB" id="9775950at2"/>
<feature type="transmembrane region" description="Helical" evidence="6">
    <location>
        <begin position="386"/>
        <end position="406"/>
    </location>
</feature>
<evidence type="ECO:0000256" key="3">
    <source>
        <dbReference type="ARBA" id="ARBA00022692"/>
    </source>
</evidence>
<dbReference type="STRING" id="1121919.SAMN02745975_02252"/>
<feature type="transmembrane region" description="Helical" evidence="6">
    <location>
        <begin position="84"/>
        <end position="105"/>
    </location>
</feature>
<proteinExistence type="predicted"/>
<sequence>MNKNSFLYGTMILILVNFIVRFLGFAYRIILSRMIGPEAIGIFHLAFPVLMVFITFTSAGIPVAVSKLIAHFSSLNNKTGCKKVLGISMFIGLFTSVLLSVMLYFNAHIISERLIKNTDVYPSLIAMIPAITLITLSSIMRGYYYGMKNVGPPGTSQILEQVFRITFVIGFLLFLPPLIPKYASVIAILGVSVGELTGLLWLVIQFGDFKTSYITKTYQHFKHPNIEILSKILYISIPITITRMIGVIMQSINAALIPQRLMHAGFSLQEAVSIFGKLAGMAMPLLFLPFIVTSALVVNIIPSIAEEVALKNWHQLSLKSNLAIRMTLLVSIPITALLIFFANPICNFLYHQGNVGEYLSLLGYATVFLSLQHVLSGILHGMGKQVITTINYLIGMLLQIFCTYYLVPHPLFGVKGFILGFILSTFTISLLNYVALNHYIKLKPNIINDIGKPIFSTLIMVLMLLNLYQLLLKFDVASNISILISILSAILAYAAAIFSTGSINRRTLQYILKKK</sequence>
<keyword evidence="8" id="KW-1185">Reference proteome</keyword>
<dbReference type="InterPro" id="IPR050833">
    <property type="entry name" value="Poly_Biosynth_Transport"/>
</dbReference>
<feature type="transmembrane region" description="Helical" evidence="6">
    <location>
        <begin position="477"/>
        <end position="498"/>
    </location>
</feature>
<feature type="transmembrane region" description="Helical" evidence="6">
    <location>
        <begin position="185"/>
        <end position="204"/>
    </location>
</feature>
<organism evidence="7 8">
    <name type="scientific">Geosporobacter subterraneus DSM 17957</name>
    <dbReference type="NCBI Taxonomy" id="1121919"/>
    <lineage>
        <taxon>Bacteria</taxon>
        <taxon>Bacillati</taxon>
        <taxon>Bacillota</taxon>
        <taxon>Clostridia</taxon>
        <taxon>Peptostreptococcales</taxon>
        <taxon>Thermotaleaceae</taxon>
        <taxon>Geosporobacter</taxon>
    </lineage>
</organism>
<gene>
    <name evidence="7" type="ORF">SAMN02745975_02252</name>
</gene>
<dbReference type="EMBL" id="FQZV01000028">
    <property type="protein sequence ID" value="SHJ51371.1"/>
    <property type="molecule type" value="Genomic_DNA"/>
</dbReference>
<feature type="transmembrane region" description="Helical" evidence="6">
    <location>
        <begin position="232"/>
        <end position="258"/>
    </location>
</feature>
<evidence type="ECO:0000256" key="2">
    <source>
        <dbReference type="ARBA" id="ARBA00022475"/>
    </source>
</evidence>
<evidence type="ECO:0000256" key="4">
    <source>
        <dbReference type="ARBA" id="ARBA00022989"/>
    </source>
</evidence>
<feature type="transmembrane region" description="Helical" evidence="6">
    <location>
        <begin position="7"/>
        <end position="30"/>
    </location>
</feature>